<dbReference type="AlphaFoldDB" id="A0A2W4EG74"/>
<evidence type="ECO:0000313" key="2">
    <source>
        <dbReference type="Proteomes" id="UP000248925"/>
    </source>
</evidence>
<gene>
    <name evidence="1" type="ORF">CPY51_22190</name>
</gene>
<accession>A0A2W4EG74</accession>
<sequence>MTARSRIDREHGKVKNGRVYRISIGGIAAKRPPQAHVNRSQPLRHVRRHFPLLVDAWANLSHQTTDTVKQP</sequence>
<reference evidence="1 2" key="1">
    <citation type="journal article" date="2018" name="Sci. Rep.">
        <title>Rhizobium tumorigenes sp. nov., a novel plant tumorigenic bacterium isolated from cane gall tumors on thornless blackberry.</title>
        <authorList>
            <person name="Kuzmanovi N."/>
            <person name="Smalla K."/>
            <person name="Gronow S."/>
            <person name="PuBawska J."/>
        </authorList>
    </citation>
    <scope>NUCLEOTIDE SEQUENCE [LARGE SCALE GENOMIC DNA]</scope>
    <source>
        <strain evidence="1 2">CCBAU 85046</strain>
    </source>
</reference>
<comment type="caution">
    <text evidence="1">The sequence shown here is derived from an EMBL/GenBank/DDBJ whole genome shotgun (WGS) entry which is preliminary data.</text>
</comment>
<evidence type="ECO:0000313" key="1">
    <source>
        <dbReference type="EMBL" id="PZM10753.1"/>
    </source>
</evidence>
<dbReference type="Proteomes" id="UP000248925">
    <property type="component" value="Unassembled WGS sequence"/>
</dbReference>
<proteinExistence type="predicted"/>
<dbReference type="EMBL" id="PCDP01000045">
    <property type="protein sequence ID" value="PZM10753.1"/>
    <property type="molecule type" value="Genomic_DNA"/>
</dbReference>
<name>A0A2W4EG74_9HYPH</name>
<keyword evidence="2" id="KW-1185">Reference proteome</keyword>
<organism evidence="1 2">
    <name type="scientific">Rhizobium tubonense</name>
    <dbReference type="NCBI Taxonomy" id="484088"/>
    <lineage>
        <taxon>Bacteria</taxon>
        <taxon>Pseudomonadati</taxon>
        <taxon>Pseudomonadota</taxon>
        <taxon>Alphaproteobacteria</taxon>
        <taxon>Hyphomicrobiales</taxon>
        <taxon>Rhizobiaceae</taxon>
        <taxon>Rhizobium/Agrobacterium group</taxon>
        <taxon>Rhizobium</taxon>
    </lineage>
</organism>
<protein>
    <submittedName>
        <fullName evidence="1">Uncharacterized protein</fullName>
    </submittedName>
</protein>